<evidence type="ECO:0000256" key="7">
    <source>
        <dbReference type="HAMAP-Rule" id="MF_01217"/>
    </source>
</evidence>
<dbReference type="Gene3D" id="1.10.1200.10">
    <property type="entry name" value="ACP-like"/>
    <property type="match status" value="1"/>
</dbReference>
<organism evidence="9 10">
    <name type="scientific">Kutzneria buriramensis</name>
    <dbReference type="NCBI Taxonomy" id="1045776"/>
    <lineage>
        <taxon>Bacteria</taxon>
        <taxon>Bacillati</taxon>
        <taxon>Actinomycetota</taxon>
        <taxon>Actinomycetes</taxon>
        <taxon>Pseudonocardiales</taxon>
        <taxon>Pseudonocardiaceae</taxon>
        <taxon>Kutzneria</taxon>
    </lineage>
</organism>
<dbReference type="Pfam" id="PF00550">
    <property type="entry name" value="PP-binding"/>
    <property type="match status" value="1"/>
</dbReference>
<keyword evidence="4 7" id="KW-0276">Fatty acid metabolism</keyword>
<keyword evidence="2 7" id="KW-0444">Lipid biosynthesis</keyword>
<evidence type="ECO:0000256" key="1">
    <source>
        <dbReference type="ARBA" id="ARBA00022450"/>
    </source>
</evidence>
<dbReference type="InterPro" id="IPR009081">
    <property type="entry name" value="PP-bd_ACP"/>
</dbReference>
<dbReference type="InterPro" id="IPR003231">
    <property type="entry name" value="ACP"/>
</dbReference>
<evidence type="ECO:0000256" key="5">
    <source>
        <dbReference type="ARBA" id="ARBA00023098"/>
    </source>
</evidence>
<keyword evidence="5 7" id="KW-0443">Lipid metabolism</keyword>
<keyword evidence="3 7" id="KW-0597">Phosphoprotein</keyword>
<dbReference type="PROSITE" id="PS50075">
    <property type="entry name" value="CARRIER"/>
    <property type="match status" value="1"/>
</dbReference>
<comment type="function">
    <text evidence="7">Carrier of the growing fatty acid chain in fatty acid biosynthesis.</text>
</comment>
<sequence length="80" mass="8726">MGTTFESVVAVLAKRFDIDPAEVSRESSFDDINLDSLSQIEFGTALNKAFAVDISDDEMAELSVIGEVVDKLDEKLAEKV</sequence>
<comment type="PTM">
    <text evidence="7">4'-phosphopantetheine is transferred from CoA to a specific serine of apo-ACP by AcpS. This modification is essential for activity because fatty acids are bound in thioester linkage to the sulfhydryl of the prosthetic group.</text>
</comment>
<comment type="similarity">
    <text evidence="7">Belongs to the acyl carrier protein (ACP) family.</text>
</comment>
<keyword evidence="7" id="KW-0963">Cytoplasm</keyword>
<name>A0A3E0HE49_9PSEU</name>
<evidence type="ECO:0000313" key="9">
    <source>
        <dbReference type="EMBL" id="REH43490.1"/>
    </source>
</evidence>
<dbReference type="OrthoDB" id="6978112at2"/>
<proteinExistence type="inferred from homology"/>
<dbReference type="InterPro" id="IPR036736">
    <property type="entry name" value="ACP-like_sf"/>
</dbReference>
<keyword evidence="6 7" id="KW-0275">Fatty acid biosynthesis</keyword>
<evidence type="ECO:0000259" key="8">
    <source>
        <dbReference type="PROSITE" id="PS50075"/>
    </source>
</evidence>
<feature type="modified residue" description="O-(pantetheine 4'-phosphoryl)serine" evidence="7">
    <location>
        <position position="36"/>
    </location>
</feature>
<dbReference type="GO" id="GO:0000035">
    <property type="term" value="F:acyl binding"/>
    <property type="evidence" value="ECO:0007669"/>
    <property type="project" value="TreeGrafter"/>
</dbReference>
<dbReference type="SUPFAM" id="SSF47336">
    <property type="entry name" value="ACP-like"/>
    <property type="match status" value="1"/>
</dbReference>
<evidence type="ECO:0000256" key="2">
    <source>
        <dbReference type="ARBA" id="ARBA00022516"/>
    </source>
</evidence>
<dbReference type="HAMAP" id="MF_01217">
    <property type="entry name" value="Acyl_carrier"/>
    <property type="match status" value="1"/>
</dbReference>
<dbReference type="UniPathway" id="UPA00094"/>
<dbReference type="RefSeq" id="WP_116176952.1">
    <property type="nucleotide sequence ID" value="NZ_CP144375.1"/>
</dbReference>
<feature type="domain" description="Carrier" evidence="8">
    <location>
        <begin position="1"/>
        <end position="76"/>
    </location>
</feature>
<dbReference type="EMBL" id="QUNO01000009">
    <property type="protein sequence ID" value="REH43490.1"/>
    <property type="molecule type" value="Genomic_DNA"/>
</dbReference>
<gene>
    <name evidence="7" type="primary">acpP</name>
    <name evidence="9" type="ORF">BCF44_10933</name>
</gene>
<keyword evidence="1 7" id="KW-0596">Phosphopantetheine</keyword>
<comment type="subcellular location">
    <subcellularLocation>
        <location evidence="7">Cytoplasm</location>
    </subcellularLocation>
</comment>
<dbReference type="AlphaFoldDB" id="A0A3E0HE49"/>
<comment type="caution">
    <text evidence="9">The sequence shown here is derived from an EMBL/GenBank/DDBJ whole genome shotgun (WGS) entry which is preliminary data.</text>
</comment>
<dbReference type="PANTHER" id="PTHR20863">
    <property type="entry name" value="ACYL CARRIER PROTEIN"/>
    <property type="match status" value="1"/>
</dbReference>
<evidence type="ECO:0000256" key="6">
    <source>
        <dbReference type="ARBA" id="ARBA00023160"/>
    </source>
</evidence>
<evidence type="ECO:0000256" key="4">
    <source>
        <dbReference type="ARBA" id="ARBA00022832"/>
    </source>
</evidence>
<dbReference type="GO" id="GO:0000036">
    <property type="term" value="F:acyl carrier activity"/>
    <property type="evidence" value="ECO:0007669"/>
    <property type="project" value="UniProtKB-UniRule"/>
</dbReference>
<dbReference type="GO" id="GO:0009245">
    <property type="term" value="P:lipid A biosynthetic process"/>
    <property type="evidence" value="ECO:0007669"/>
    <property type="project" value="TreeGrafter"/>
</dbReference>
<dbReference type="GO" id="GO:0005829">
    <property type="term" value="C:cytosol"/>
    <property type="evidence" value="ECO:0007669"/>
    <property type="project" value="TreeGrafter"/>
</dbReference>
<evidence type="ECO:0000313" key="10">
    <source>
        <dbReference type="Proteomes" id="UP000256269"/>
    </source>
</evidence>
<protein>
    <recommendedName>
        <fullName evidence="7">Acyl carrier protein</fullName>
        <shortName evidence="7">ACP</shortName>
    </recommendedName>
</protein>
<evidence type="ECO:0000256" key="3">
    <source>
        <dbReference type="ARBA" id="ARBA00022553"/>
    </source>
</evidence>
<comment type="pathway">
    <text evidence="7">Lipid metabolism; fatty acid biosynthesis.</text>
</comment>
<reference evidence="9 10" key="1">
    <citation type="submission" date="2018-08" db="EMBL/GenBank/DDBJ databases">
        <title>Genomic Encyclopedia of Archaeal and Bacterial Type Strains, Phase II (KMG-II): from individual species to whole genera.</title>
        <authorList>
            <person name="Goeker M."/>
        </authorList>
    </citation>
    <scope>NUCLEOTIDE SEQUENCE [LARGE SCALE GENOMIC DNA]</scope>
    <source>
        <strain evidence="9 10">DSM 45791</strain>
    </source>
</reference>
<keyword evidence="10" id="KW-1185">Reference proteome</keyword>
<dbReference type="GO" id="GO:0016020">
    <property type="term" value="C:membrane"/>
    <property type="evidence" value="ECO:0007669"/>
    <property type="project" value="GOC"/>
</dbReference>
<dbReference type="Proteomes" id="UP000256269">
    <property type="component" value="Unassembled WGS sequence"/>
</dbReference>
<accession>A0A3E0HE49</accession>
<dbReference type="PANTHER" id="PTHR20863:SF76">
    <property type="entry name" value="CARRIER DOMAIN-CONTAINING PROTEIN"/>
    <property type="match status" value="1"/>
</dbReference>